<dbReference type="SUPFAM" id="SSF56112">
    <property type="entry name" value="Protein kinase-like (PK-like)"/>
    <property type="match status" value="1"/>
</dbReference>
<dbReference type="AlphaFoldDB" id="A0A317CNX8"/>
<dbReference type="Proteomes" id="UP000245539">
    <property type="component" value="Unassembled WGS sequence"/>
</dbReference>
<protein>
    <recommendedName>
        <fullName evidence="2">Aminoglycoside phosphotransferase domain-containing protein</fullName>
    </recommendedName>
</protein>
<dbReference type="InterPro" id="IPR002575">
    <property type="entry name" value="Aminoglycoside_PTrfase"/>
</dbReference>
<accession>A0A317CNX8</accession>
<evidence type="ECO:0000259" key="2">
    <source>
        <dbReference type="Pfam" id="PF01636"/>
    </source>
</evidence>
<dbReference type="RefSeq" id="WP_109836954.1">
    <property type="nucleotide sequence ID" value="NZ_QGKM01000013.1"/>
</dbReference>
<dbReference type="InterPro" id="IPR011009">
    <property type="entry name" value="Kinase-like_dom_sf"/>
</dbReference>
<dbReference type="InterPro" id="IPR051678">
    <property type="entry name" value="AGP_Transferase"/>
</dbReference>
<dbReference type="PANTHER" id="PTHR21310">
    <property type="entry name" value="AMINOGLYCOSIDE PHOSPHOTRANSFERASE-RELATED-RELATED"/>
    <property type="match status" value="1"/>
</dbReference>
<dbReference type="Gene3D" id="3.90.1200.10">
    <property type="match status" value="1"/>
</dbReference>
<reference evidence="3 4" key="1">
    <citation type="submission" date="2018-05" db="EMBL/GenBank/DDBJ databases">
        <title>Leucothrix arctica sp. nov., isolated from Arctic seawater.</title>
        <authorList>
            <person name="Choi A."/>
            <person name="Baek K."/>
        </authorList>
    </citation>
    <scope>NUCLEOTIDE SEQUENCE [LARGE SCALE GENOMIC DNA]</scope>
    <source>
        <strain evidence="3 4">JCM 18388</strain>
    </source>
</reference>
<dbReference type="EMBL" id="QGKM01000013">
    <property type="protein sequence ID" value="PWQ99193.1"/>
    <property type="molecule type" value="Genomic_DNA"/>
</dbReference>
<comment type="caution">
    <text evidence="3">The sequence shown here is derived from an EMBL/GenBank/DDBJ whole genome shotgun (WGS) entry which is preliminary data.</text>
</comment>
<gene>
    <name evidence="3" type="ORF">DKW60_07130</name>
</gene>
<evidence type="ECO:0000313" key="3">
    <source>
        <dbReference type="EMBL" id="PWQ99193.1"/>
    </source>
</evidence>
<keyword evidence="4" id="KW-1185">Reference proteome</keyword>
<name>A0A317CNX8_9GAMM</name>
<evidence type="ECO:0000313" key="4">
    <source>
        <dbReference type="Proteomes" id="UP000245539"/>
    </source>
</evidence>
<sequence>MQPDWQQEINQQLGGNYAWRPFAKGSSNTLYLGQPPEPQCSDSDKTNSHHDNSNHRDHDNPQAVILRLNAPTHLTPGVDRQREAALLRLIKSQNWAPNIIKNNVNDGWCAMTLYHAMTTEQPLSAPLTSQLIKAVSELQKITTKKPLSKQLTTALTVDYNVLWETTYVPQATARHDQITLDLIDEIKQNLRELPLVPTCLVHHDLHLGNLVLKPCDQHSSATQDQLIILDWEYGGLGNPWLDAAALANFFKIPARTIATLPAFHYLDPCTFEQGLVKAFDIRDLINKLWYRARGEI</sequence>
<feature type="compositionally biased region" description="Basic and acidic residues" evidence="1">
    <location>
        <begin position="42"/>
        <end position="60"/>
    </location>
</feature>
<feature type="region of interest" description="Disordered" evidence="1">
    <location>
        <begin position="28"/>
        <end position="60"/>
    </location>
</feature>
<dbReference type="Pfam" id="PF01636">
    <property type="entry name" value="APH"/>
    <property type="match status" value="1"/>
</dbReference>
<evidence type="ECO:0000256" key="1">
    <source>
        <dbReference type="SAM" id="MobiDB-lite"/>
    </source>
</evidence>
<proteinExistence type="predicted"/>
<organism evidence="3 4">
    <name type="scientific">Leucothrix pacifica</name>
    <dbReference type="NCBI Taxonomy" id="1247513"/>
    <lineage>
        <taxon>Bacteria</taxon>
        <taxon>Pseudomonadati</taxon>
        <taxon>Pseudomonadota</taxon>
        <taxon>Gammaproteobacteria</taxon>
        <taxon>Thiotrichales</taxon>
        <taxon>Thiotrichaceae</taxon>
        <taxon>Leucothrix</taxon>
    </lineage>
</organism>
<dbReference type="OrthoDB" id="179763at2"/>
<feature type="domain" description="Aminoglycoside phosphotransferase" evidence="2">
    <location>
        <begin position="51"/>
        <end position="254"/>
    </location>
</feature>